<sequence>MSRVNKNCYATNSVTLAKRLIFTNLRQSYYKVTLY</sequence>
<comment type="caution">
    <text evidence="1">The sequence shown here is derived from an EMBL/GenBank/DDBJ whole genome shotgun (WGS) entry which is preliminary data.</text>
</comment>
<accession>A0AAD9UI41</accession>
<gene>
    <name evidence="1" type="ORF">NP493_91g04060</name>
</gene>
<evidence type="ECO:0000313" key="1">
    <source>
        <dbReference type="EMBL" id="KAK2190047.1"/>
    </source>
</evidence>
<proteinExistence type="predicted"/>
<evidence type="ECO:0000313" key="2">
    <source>
        <dbReference type="Proteomes" id="UP001209878"/>
    </source>
</evidence>
<organism evidence="1 2">
    <name type="scientific">Ridgeia piscesae</name>
    <name type="common">Tubeworm</name>
    <dbReference type="NCBI Taxonomy" id="27915"/>
    <lineage>
        <taxon>Eukaryota</taxon>
        <taxon>Metazoa</taxon>
        <taxon>Spiralia</taxon>
        <taxon>Lophotrochozoa</taxon>
        <taxon>Annelida</taxon>
        <taxon>Polychaeta</taxon>
        <taxon>Sedentaria</taxon>
        <taxon>Canalipalpata</taxon>
        <taxon>Sabellida</taxon>
        <taxon>Siboglinidae</taxon>
        <taxon>Ridgeia</taxon>
    </lineage>
</organism>
<keyword evidence="2" id="KW-1185">Reference proteome</keyword>
<dbReference type="Proteomes" id="UP001209878">
    <property type="component" value="Unassembled WGS sequence"/>
</dbReference>
<reference evidence="1" key="1">
    <citation type="journal article" date="2023" name="Mol. Biol. Evol.">
        <title>Third-Generation Sequencing Reveals the Adaptive Role of the Epigenome in Three Deep-Sea Polychaetes.</title>
        <authorList>
            <person name="Perez M."/>
            <person name="Aroh O."/>
            <person name="Sun Y."/>
            <person name="Lan Y."/>
            <person name="Juniper S.K."/>
            <person name="Young C.R."/>
            <person name="Angers B."/>
            <person name="Qian P.Y."/>
        </authorList>
    </citation>
    <scope>NUCLEOTIDE SEQUENCE</scope>
    <source>
        <strain evidence="1">R07B-5</strain>
    </source>
</reference>
<dbReference type="AlphaFoldDB" id="A0AAD9UI41"/>
<name>A0AAD9UI41_RIDPI</name>
<protein>
    <submittedName>
        <fullName evidence="1">Uncharacterized protein</fullName>
    </submittedName>
</protein>
<dbReference type="EMBL" id="JAODUO010000090">
    <property type="protein sequence ID" value="KAK2190047.1"/>
    <property type="molecule type" value="Genomic_DNA"/>
</dbReference>